<feature type="domain" description="Actin homologue MreB-like C-terminal" evidence="2">
    <location>
        <begin position="155"/>
        <end position="268"/>
    </location>
</feature>
<dbReference type="EMBL" id="AP018449">
    <property type="protein sequence ID" value="BBB92434.1"/>
    <property type="molecule type" value="Genomic_DNA"/>
</dbReference>
<dbReference type="InterPro" id="IPR043129">
    <property type="entry name" value="ATPase_NBD"/>
</dbReference>
<dbReference type="AlphaFoldDB" id="A0A348AMY6"/>
<dbReference type="OrthoDB" id="9769994at2"/>
<dbReference type="InterPro" id="IPR040607">
    <property type="entry name" value="ALP_N"/>
</dbReference>
<dbReference type="KEGG" id="mana:MAMMFC1_03127"/>
<evidence type="ECO:0000259" key="1">
    <source>
        <dbReference type="Pfam" id="PF17989"/>
    </source>
</evidence>
<protein>
    <submittedName>
        <fullName evidence="3">Uncharacterized protein</fullName>
    </submittedName>
</protein>
<organism evidence="3 4">
    <name type="scientific">Methylomusa anaerophila</name>
    <dbReference type="NCBI Taxonomy" id="1930071"/>
    <lineage>
        <taxon>Bacteria</taxon>
        <taxon>Bacillati</taxon>
        <taxon>Bacillota</taxon>
        <taxon>Negativicutes</taxon>
        <taxon>Selenomonadales</taxon>
        <taxon>Sporomusaceae</taxon>
        <taxon>Methylomusa</taxon>
    </lineage>
</organism>
<sequence>MIKLGVDNGNYNVKSSEGMLYASGYAVSDKEFITPEMQLFYEGKYYAIGERRLRFQQDKTKEPDTFLLTLPVIADAMKKAGATNAEIALGVGLPIDSYGTQKEAFRRYFLRSNVSFMFEGTSYRCHITECKVFAQGHAALCRYYPRLSEYRGITLVDIGGYTVDVLTVHNFKLDRSSCASLRMGTITLYSRIQDALQKSDILLSDELITDAIRGEIQHTDSKQIAAVVDQTVAAYCKELFNALRERGLDLKLPTVFAGGGAELLKSRLYDDNLNTVAVLNRFANADGYKLLMG</sequence>
<reference evidence="3 4" key="1">
    <citation type="journal article" date="2018" name="Int. J. Syst. Evol. Microbiol.">
        <title>Methylomusa anaerophila gen. nov., sp. nov., an anaerobic methanol-utilizing bacterium isolated from a microbial fuel cell.</title>
        <authorList>
            <person name="Amano N."/>
            <person name="Yamamuro A."/>
            <person name="Miyahara M."/>
            <person name="Kouzuma A."/>
            <person name="Abe T."/>
            <person name="Watanabe K."/>
        </authorList>
    </citation>
    <scope>NUCLEOTIDE SEQUENCE [LARGE SCALE GENOMIC DNA]</scope>
    <source>
        <strain evidence="3 4">MMFC1</strain>
    </source>
</reference>
<dbReference type="SUPFAM" id="SSF53067">
    <property type="entry name" value="Actin-like ATPase domain"/>
    <property type="match status" value="2"/>
</dbReference>
<dbReference type="Pfam" id="PF21522">
    <property type="entry name" value="MreB-like_C"/>
    <property type="match status" value="1"/>
</dbReference>
<dbReference type="Pfam" id="PF17989">
    <property type="entry name" value="ALP_N"/>
    <property type="match status" value="1"/>
</dbReference>
<accession>A0A348AMY6</accession>
<dbReference type="InterPro" id="IPR049067">
    <property type="entry name" value="MreB-like_C"/>
</dbReference>
<dbReference type="CDD" id="cd10227">
    <property type="entry name" value="ASKHA_NBD_ParM-like"/>
    <property type="match status" value="1"/>
</dbReference>
<dbReference type="Gene3D" id="3.30.420.40">
    <property type="match status" value="2"/>
</dbReference>
<proteinExistence type="predicted"/>
<dbReference type="RefSeq" id="WP_126309306.1">
    <property type="nucleotide sequence ID" value="NZ_AP018449.1"/>
</dbReference>
<keyword evidence="4" id="KW-1185">Reference proteome</keyword>
<name>A0A348AMY6_9FIRM</name>
<gene>
    <name evidence="3" type="ORF">MAMMFC1_03127</name>
</gene>
<dbReference type="Proteomes" id="UP000276437">
    <property type="component" value="Chromosome"/>
</dbReference>
<feature type="domain" description="Actin-like protein N-terminal" evidence="1">
    <location>
        <begin position="5"/>
        <end position="136"/>
    </location>
</feature>
<evidence type="ECO:0000313" key="4">
    <source>
        <dbReference type="Proteomes" id="UP000276437"/>
    </source>
</evidence>
<evidence type="ECO:0000259" key="2">
    <source>
        <dbReference type="Pfam" id="PF21522"/>
    </source>
</evidence>
<evidence type="ECO:0000313" key="3">
    <source>
        <dbReference type="EMBL" id="BBB92434.1"/>
    </source>
</evidence>